<evidence type="ECO:0000313" key="3">
    <source>
        <dbReference type="Proteomes" id="UP001218218"/>
    </source>
</evidence>
<gene>
    <name evidence="2" type="ORF">DFH08DRAFT_1025081</name>
</gene>
<protein>
    <submittedName>
        <fullName evidence="2">Uncharacterized protein</fullName>
    </submittedName>
</protein>
<evidence type="ECO:0000313" key="2">
    <source>
        <dbReference type="EMBL" id="KAJ7362703.1"/>
    </source>
</evidence>
<keyword evidence="3" id="KW-1185">Reference proteome</keyword>
<organism evidence="2 3">
    <name type="scientific">Mycena albidolilacea</name>
    <dbReference type="NCBI Taxonomy" id="1033008"/>
    <lineage>
        <taxon>Eukaryota</taxon>
        <taxon>Fungi</taxon>
        <taxon>Dikarya</taxon>
        <taxon>Basidiomycota</taxon>
        <taxon>Agaricomycotina</taxon>
        <taxon>Agaricomycetes</taxon>
        <taxon>Agaricomycetidae</taxon>
        <taxon>Agaricales</taxon>
        <taxon>Marasmiineae</taxon>
        <taxon>Mycenaceae</taxon>
        <taxon>Mycena</taxon>
    </lineage>
</organism>
<accession>A0AAD7AMA5</accession>
<dbReference type="Proteomes" id="UP001218218">
    <property type="component" value="Unassembled WGS sequence"/>
</dbReference>
<comment type="caution">
    <text evidence="2">The sequence shown here is derived from an EMBL/GenBank/DDBJ whole genome shotgun (WGS) entry which is preliminary data.</text>
</comment>
<evidence type="ECO:0000256" key="1">
    <source>
        <dbReference type="SAM" id="MobiDB-lite"/>
    </source>
</evidence>
<sequence>MHLASYFWNESSLATAAGAPAVSPPFSLLPPPHRAPSSTFTAVPCDVHGPMRTVLNGFRTRIESWGGQSSDSIGANVAARFLSYYDDPYLSLAVQVPSPIVAAMDMPVHRPPPMYTMPGYPPFPSPFPGYGVYTPGPYNSQGEFIPGPPSTDPRASPSAPTRPATSSSAESGIPVQDSAFDRSASDPYSYPMTQIEAEAYLVLELGNSASWRRCWKADCSAAGLVIRLKDNNNNTDRDGIGTRLPFFRDLLSDKLVAGADAIRSLTDWSDSVVVDPWGG</sequence>
<dbReference type="EMBL" id="JARIHO010000004">
    <property type="protein sequence ID" value="KAJ7362703.1"/>
    <property type="molecule type" value="Genomic_DNA"/>
</dbReference>
<dbReference type="AlphaFoldDB" id="A0AAD7AMA5"/>
<proteinExistence type="predicted"/>
<name>A0AAD7AMA5_9AGAR</name>
<feature type="compositionally biased region" description="Low complexity" evidence="1">
    <location>
        <begin position="153"/>
        <end position="169"/>
    </location>
</feature>
<reference evidence="2" key="1">
    <citation type="submission" date="2023-03" db="EMBL/GenBank/DDBJ databases">
        <title>Massive genome expansion in bonnet fungi (Mycena s.s.) driven by repeated elements and novel gene families across ecological guilds.</title>
        <authorList>
            <consortium name="Lawrence Berkeley National Laboratory"/>
            <person name="Harder C.B."/>
            <person name="Miyauchi S."/>
            <person name="Viragh M."/>
            <person name="Kuo A."/>
            <person name="Thoen E."/>
            <person name="Andreopoulos B."/>
            <person name="Lu D."/>
            <person name="Skrede I."/>
            <person name="Drula E."/>
            <person name="Henrissat B."/>
            <person name="Morin E."/>
            <person name="Kohler A."/>
            <person name="Barry K."/>
            <person name="LaButti K."/>
            <person name="Morin E."/>
            <person name="Salamov A."/>
            <person name="Lipzen A."/>
            <person name="Mereny Z."/>
            <person name="Hegedus B."/>
            <person name="Baldrian P."/>
            <person name="Stursova M."/>
            <person name="Weitz H."/>
            <person name="Taylor A."/>
            <person name="Grigoriev I.V."/>
            <person name="Nagy L.G."/>
            <person name="Martin F."/>
            <person name="Kauserud H."/>
        </authorList>
    </citation>
    <scope>NUCLEOTIDE SEQUENCE</scope>
    <source>
        <strain evidence="2">CBHHK002</strain>
    </source>
</reference>
<feature type="region of interest" description="Disordered" evidence="1">
    <location>
        <begin position="138"/>
        <end position="180"/>
    </location>
</feature>